<reference evidence="11 12" key="1">
    <citation type="submission" date="2019-05" db="EMBL/GenBank/DDBJ databases">
        <authorList>
            <consortium name="Science for Life Laboratories"/>
        </authorList>
    </citation>
    <scope>NUCLEOTIDE SEQUENCE [LARGE SCALE GENOMIC DNA]</scope>
    <source>
        <strain evidence="11">Soil9</strain>
    </source>
</reference>
<dbReference type="InterPro" id="IPR007527">
    <property type="entry name" value="Znf_SWIM"/>
</dbReference>
<dbReference type="CDD" id="cd07896">
    <property type="entry name" value="Adenylation_kDNA_ligase_like"/>
    <property type="match status" value="1"/>
</dbReference>
<dbReference type="GO" id="GO:0005524">
    <property type="term" value="F:ATP binding"/>
    <property type="evidence" value="ECO:0007669"/>
    <property type="project" value="InterPro"/>
</dbReference>
<dbReference type="Pfam" id="PF01068">
    <property type="entry name" value="DNA_ligase_A_M"/>
    <property type="match status" value="1"/>
</dbReference>
<dbReference type="SUPFAM" id="SSF56091">
    <property type="entry name" value="DNA ligase/mRNA capping enzyme, catalytic domain"/>
    <property type="match status" value="1"/>
</dbReference>
<feature type="region of interest" description="Disordered" evidence="8">
    <location>
        <begin position="376"/>
        <end position="409"/>
    </location>
</feature>
<organism evidence="11 12">
    <name type="scientific">Gemmata massiliana</name>
    <dbReference type="NCBI Taxonomy" id="1210884"/>
    <lineage>
        <taxon>Bacteria</taxon>
        <taxon>Pseudomonadati</taxon>
        <taxon>Planctomycetota</taxon>
        <taxon>Planctomycetia</taxon>
        <taxon>Gemmatales</taxon>
        <taxon>Gemmataceae</taxon>
        <taxon>Gemmata</taxon>
    </lineage>
</organism>
<gene>
    <name evidence="11" type="ORF">SOIL9_73450</name>
</gene>
<feature type="compositionally biased region" description="Pro residues" evidence="8">
    <location>
        <begin position="392"/>
        <end position="401"/>
    </location>
</feature>
<feature type="domain" description="SWIM-type" evidence="9">
    <location>
        <begin position="19"/>
        <end position="58"/>
    </location>
</feature>
<evidence type="ECO:0000256" key="6">
    <source>
        <dbReference type="ARBA" id="ARBA00034003"/>
    </source>
</evidence>
<dbReference type="InterPro" id="IPR050326">
    <property type="entry name" value="NAD_dep_DNA_ligaseB"/>
</dbReference>
<sequence length="482" mass="53272">MDLNDGQIYEMQGSGKNPYKIKNVGGVYSCSCPAWLNQNAPSNARTCKHIRKLRGDAVEELRLASAGELLPPKPKGAEDKKELPLLQGEPWDEKQDLTGWWMSEKLDGVRAYWDGKQFLSRGYNIYYAPDWFTAGLPNHPLDGELWIARKKFQPATDIAKSQGTPDRWKDLRYLVFDAPDASGPFEDRVKFLSTAAPTWKNQFTSLVEHIACTGNDHVRAELERVTGLGGEGLMLRKPGSLYERVRSSTILKVKKFLDMEVVVTDYEPGEGRHAGRVGALWVRLSTGVTCKVGTGLKDKDRDNPPAKGSIITVKYQELTDDGALRFPVYVGPRPDGYPNAVPPTRKKETFAPVPEPVKIGKATVAVVPPAPVVAAVTPPKPTEAPKPKSEPKPVPASPPTPTGGSTMDTTTKRYFEFVDGSSNKFWEVWTEGTDVVTQWGKIGTPGRETRKEFSDAAKTQKEYDKLVAEKTGKGYSEKPRPA</sequence>
<dbReference type="EMBL" id="LR593886">
    <property type="protein sequence ID" value="VTS02951.1"/>
    <property type="molecule type" value="Genomic_DNA"/>
</dbReference>
<keyword evidence="4" id="KW-0227">DNA damage</keyword>
<keyword evidence="5" id="KW-0234">DNA repair</keyword>
<dbReference type="SMART" id="SM00773">
    <property type="entry name" value="WGR"/>
    <property type="match status" value="1"/>
</dbReference>
<evidence type="ECO:0000259" key="9">
    <source>
        <dbReference type="PROSITE" id="PS50966"/>
    </source>
</evidence>
<dbReference type="SUPFAM" id="SSF50249">
    <property type="entry name" value="Nucleic acid-binding proteins"/>
    <property type="match status" value="1"/>
</dbReference>
<keyword evidence="7" id="KW-0479">Metal-binding</keyword>
<dbReference type="PROSITE" id="PS51977">
    <property type="entry name" value="WGR"/>
    <property type="match status" value="1"/>
</dbReference>
<dbReference type="InterPro" id="IPR012310">
    <property type="entry name" value="DNA_ligase_ATP-dep_cent"/>
</dbReference>
<keyword evidence="3" id="KW-0235">DNA replication</keyword>
<dbReference type="CDD" id="cd07996">
    <property type="entry name" value="WGR_MMR_like"/>
    <property type="match status" value="1"/>
</dbReference>
<dbReference type="PANTHER" id="PTHR47810:SF1">
    <property type="entry name" value="DNA LIGASE B"/>
    <property type="match status" value="1"/>
</dbReference>
<dbReference type="GO" id="GO:0006310">
    <property type="term" value="P:DNA recombination"/>
    <property type="evidence" value="ECO:0007669"/>
    <property type="project" value="InterPro"/>
</dbReference>
<dbReference type="Pfam" id="PF05406">
    <property type="entry name" value="WGR"/>
    <property type="match status" value="1"/>
</dbReference>
<accession>A0A6P2DM88</accession>
<feature type="region of interest" description="Disordered" evidence="8">
    <location>
        <begin position="439"/>
        <end position="458"/>
    </location>
</feature>
<keyword evidence="7" id="KW-0863">Zinc-finger</keyword>
<dbReference type="InterPro" id="IPR012340">
    <property type="entry name" value="NA-bd_OB-fold"/>
</dbReference>
<dbReference type="PROSITE" id="PS50966">
    <property type="entry name" value="ZF_SWIM"/>
    <property type="match status" value="1"/>
</dbReference>
<dbReference type="RefSeq" id="WP_162672886.1">
    <property type="nucleotide sequence ID" value="NZ_LR593886.1"/>
</dbReference>
<dbReference type="Gene3D" id="2.40.50.140">
    <property type="entry name" value="Nucleic acid-binding proteins"/>
    <property type="match status" value="1"/>
</dbReference>
<keyword evidence="7" id="KW-0862">Zinc</keyword>
<proteinExistence type="predicted"/>
<dbReference type="KEGG" id="gms:SOIL9_73450"/>
<dbReference type="NCBIfam" id="NF006592">
    <property type="entry name" value="PRK09125.1"/>
    <property type="match status" value="1"/>
</dbReference>
<comment type="catalytic activity">
    <reaction evidence="6">
        <text>ATP + (deoxyribonucleotide)n-3'-hydroxyl + 5'-phospho-(deoxyribonucleotide)m = (deoxyribonucleotide)n+m + AMP + diphosphate.</text>
        <dbReference type="EC" id="6.5.1.1"/>
    </reaction>
</comment>
<dbReference type="GO" id="GO:0006260">
    <property type="term" value="P:DNA replication"/>
    <property type="evidence" value="ECO:0007669"/>
    <property type="project" value="UniProtKB-KW"/>
</dbReference>
<name>A0A6P2DM88_9BACT</name>
<dbReference type="PROSITE" id="PS00333">
    <property type="entry name" value="DNA_LIGASE_A2"/>
    <property type="match status" value="1"/>
</dbReference>
<dbReference type="Proteomes" id="UP000464178">
    <property type="component" value="Chromosome"/>
</dbReference>
<dbReference type="InterPro" id="IPR036930">
    <property type="entry name" value="WGR_dom_sf"/>
</dbReference>
<dbReference type="InterPro" id="IPR029319">
    <property type="entry name" value="DNA_ligase_OB"/>
</dbReference>
<evidence type="ECO:0000256" key="7">
    <source>
        <dbReference type="PROSITE-ProRule" id="PRU00325"/>
    </source>
</evidence>
<evidence type="ECO:0000256" key="2">
    <source>
        <dbReference type="ARBA" id="ARBA00022598"/>
    </source>
</evidence>
<evidence type="ECO:0000313" key="12">
    <source>
        <dbReference type="Proteomes" id="UP000464178"/>
    </source>
</evidence>
<dbReference type="Gene3D" id="3.30.470.30">
    <property type="entry name" value="DNA ligase/mRNA capping enzyme"/>
    <property type="match status" value="1"/>
</dbReference>
<comment type="cofactor">
    <cofactor evidence="1">
        <name>a divalent metal cation</name>
        <dbReference type="ChEBI" id="CHEBI:60240"/>
    </cofactor>
</comment>
<dbReference type="PANTHER" id="PTHR47810">
    <property type="entry name" value="DNA LIGASE"/>
    <property type="match status" value="1"/>
</dbReference>
<dbReference type="InterPro" id="IPR016059">
    <property type="entry name" value="DNA_ligase_ATP-dep_CS"/>
</dbReference>
<dbReference type="InterPro" id="IPR008893">
    <property type="entry name" value="WGR_domain"/>
</dbReference>
<keyword evidence="12" id="KW-1185">Reference proteome</keyword>
<evidence type="ECO:0000256" key="8">
    <source>
        <dbReference type="SAM" id="MobiDB-lite"/>
    </source>
</evidence>
<dbReference type="GO" id="GO:0008270">
    <property type="term" value="F:zinc ion binding"/>
    <property type="evidence" value="ECO:0007669"/>
    <property type="project" value="UniProtKB-KW"/>
</dbReference>
<dbReference type="Gene3D" id="3.30.1490.70">
    <property type="match status" value="1"/>
</dbReference>
<dbReference type="AlphaFoldDB" id="A0A6P2DM88"/>
<evidence type="ECO:0000313" key="11">
    <source>
        <dbReference type="EMBL" id="VTS02951.1"/>
    </source>
</evidence>
<feature type="domain" description="WGR" evidence="10">
    <location>
        <begin position="402"/>
        <end position="482"/>
    </location>
</feature>
<dbReference type="Pfam" id="PF14743">
    <property type="entry name" value="DNA_ligase_OB_2"/>
    <property type="match status" value="1"/>
</dbReference>
<evidence type="ECO:0000256" key="5">
    <source>
        <dbReference type="ARBA" id="ARBA00023204"/>
    </source>
</evidence>
<evidence type="ECO:0000256" key="3">
    <source>
        <dbReference type="ARBA" id="ARBA00022705"/>
    </source>
</evidence>
<dbReference type="InterPro" id="IPR049809">
    <property type="entry name" value="YehF/YfeS-like_WGR"/>
</dbReference>
<dbReference type="GO" id="GO:0006281">
    <property type="term" value="P:DNA repair"/>
    <property type="evidence" value="ECO:0007669"/>
    <property type="project" value="UniProtKB-KW"/>
</dbReference>
<feature type="compositionally biased region" description="Basic and acidic residues" evidence="8">
    <location>
        <begin position="447"/>
        <end position="458"/>
    </location>
</feature>
<dbReference type="CDD" id="cd08041">
    <property type="entry name" value="OBF_kDNA_ligase_like"/>
    <property type="match status" value="1"/>
</dbReference>
<protein>
    <submittedName>
        <fullName evidence="11">Uncharacterized protein</fullName>
    </submittedName>
</protein>
<evidence type="ECO:0000259" key="10">
    <source>
        <dbReference type="PROSITE" id="PS51977"/>
    </source>
</evidence>
<dbReference type="GO" id="GO:0003910">
    <property type="term" value="F:DNA ligase (ATP) activity"/>
    <property type="evidence" value="ECO:0007669"/>
    <property type="project" value="UniProtKB-EC"/>
</dbReference>
<evidence type="ECO:0000256" key="4">
    <source>
        <dbReference type="ARBA" id="ARBA00022763"/>
    </source>
</evidence>
<evidence type="ECO:0000256" key="1">
    <source>
        <dbReference type="ARBA" id="ARBA00001968"/>
    </source>
</evidence>
<dbReference type="SUPFAM" id="SSF142921">
    <property type="entry name" value="WGR domain-like"/>
    <property type="match status" value="1"/>
</dbReference>
<dbReference type="Gene3D" id="2.20.140.10">
    <property type="entry name" value="WGR domain"/>
    <property type="match status" value="1"/>
</dbReference>
<keyword evidence="2 11" id="KW-0436">Ligase</keyword>